<dbReference type="Pfam" id="PF02666">
    <property type="entry name" value="PS_Dcarbxylase"/>
    <property type="match status" value="1"/>
</dbReference>
<evidence type="ECO:0000313" key="14">
    <source>
        <dbReference type="Proteomes" id="UP000321083"/>
    </source>
</evidence>
<evidence type="ECO:0000256" key="3">
    <source>
        <dbReference type="ARBA" id="ARBA00012243"/>
    </source>
</evidence>
<evidence type="ECO:0000256" key="7">
    <source>
        <dbReference type="ARBA" id="ARBA00023145"/>
    </source>
</evidence>
<dbReference type="AlphaFoldDB" id="A0A5C6M360"/>
<evidence type="ECO:0000256" key="2">
    <source>
        <dbReference type="ARBA" id="ARBA00005189"/>
    </source>
</evidence>
<evidence type="ECO:0000256" key="1">
    <source>
        <dbReference type="ARBA" id="ARBA00001928"/>
    </source>
</evidence>
<evidence type="ECO:0000256" key="5">
    <source>
        <dbReference type="ARBA" id="ARBA00022793"/>
    </source>
</evidence>
<dbReference type="InterPro" id="IPR033177">
    <property type="entry name" value="PSD-B"/>
</dbReference>
<gene>
    <name evidence="13" type="ORF">E3A20_18200</name>
</gene>
<keyword evidence="7" id="KW-0865">Zymogen</keyword>
<reference evidence="13 14" key="2">
    <citation type="submission" date="2019-08" db="EMBL/GenBank/DDBJ databases">
        <authorList>
            <person name="Henke P."/>
        </authorList>
    </citation>
    <scope>NUCLEOTIDE SEQUENCE [LARGE SCALE GENOMIC DNA]</scope>
    <source>
        <strain evidence="13">Phe10_nw2017</strain>
    </source>
</reference>
<keyword evidence="14" id="KW-1185">Reference proteome</keyword>
<keyword evidence="9" id="KW-0456">Lyase</keyword>
<comment type="pathway">
    <text evidence="2">Lipid metabolism.</text>
</comment>
<keyword evidence="10" id="KW-1208">Phospholipid metabolism</keyword>
<accession>A0A5C6M360</accession>
<evidence type="ECO:0000256" key="6">
    <source>
        <dbReference type="ARBA" id="ARBA00023098"/>
    </source>
</evidence>
<evidence type="ECO:0000256" key="8">
    <source>
        <dbReference type="ARBA" id="ARBA00023209"/>
    </source>
</evidence>
<sequence>MGVRLEQFRQARRIHGGLAGLLTAAAGVHLSRLPIPGRALRKRVYSMMYGGKYGALDESELEQPLTEYRSINELFTRGVRDELRPLSERTDVLLSPVDATVQDEGLIQQHTVLTVKQIPYVLDSLCPETDTTAFNNGRFAILFLSPRDCHRVYSPADCQLTRVVHVPGCRLLVHPPYQTSEYPVFSLNERLVMELQTDHGRVLVILVAGWGVGCLTHPFPLPLPIRRRTTSVCELTPARSLKRGEWMATFELGSTVIVLAEGGRTERILCPRDSITRIRQPLFELASGVR</sequence>
<dbReference type="PANTHER" id="PTHR10067:SF6">
    <property type="entry name" value="PHOSPHATIDYLSERINE DECARBOXYLASE PROENZYME, MITOCHONDRIAL"/>
    <property type="match status" value="1"/>
</dbReference>
<protein>
    <recommendedName>
        <fullName evidence="3">phosphatidylserine decarboxylase</fullName>
        <ecNumber evidence="3">4.1.1.65</ecNumber>
    </recommendedName>
</protein>
<reference evidence="13 14" key="1">
    <citation type="submission" date="2019-08" db="EMBL/GenBank/DDBJ databases">
        <title>100 year-old enigma solved: identification of Planctomyces bekefii, the type genus and species of the phylum Planctomycetes.</title>
        <authorList>
            <person name="Svetlana D.N."/>
            <person name="Overmann J."/>
        </authorList>
    </citation>
    <scope>NUCLEOTIDE SEQUENCE [LARGE SCALE GENOMIC DNA]</scope>
    <source>
        <strain evidence="13">Phe10_nw2017</strain>
    </source>
</reference>
<organism evidence="13 14">
    <name type="scientific">Planctomyces bekefii</name>
    <dbReference type="NCBI Taxonomy" id="1653850"/>
    <lineage>
        <taxon>Bacteria</taxon>
        <taxon>Pseudomonadati</taxon>
        <taxon>Planctomycetota</taxon>
        <taxon>Planctomycetia</taxon>
        <taxon>Planctomycetales</taxon>
        <taxon>Planctomycetaceae</taxon>
        <taxon>Planctomyces</taxon>
    </lineage>
</organism>
<evidence type="ECO:0000256" key="12">
    <source>
        <dbReference type="ARBA" id="ARBA00024326"/>
    </source>
</evidence>
<proteinExistence type="predicted"/>
<keyword evidence="4" id="KW-0444">Lipid biosynthesis</keyword>
<feature type="non-terminal residue" evidence="13">
    <location>
        <position position="290"/>
    </location>
</feature>
<dbReference type="Proteomes" id="UP000321083">
    <property type="component" value="Unassembled WGS sequence"/>
</dbReference>
<keyword evidence="11" id="KW-0670">Pyruvate</keyword>
<dbReference type="PANTHER" id="PTHR10067">
    <property type="entry name" value="PHOSPHATIDYLSERINE DECARBOXYLASE"/>
    <property type="match status" value="1"/>
</dbReference>
<evidence type="ECO:0000313" key="13">
    <source>
        <dbReference type="EMBL" id="TWW09048.1"/>
    </source>
</evidence>
<keyword evidence="8" id="KW-0594">Phospholipid biosynthesis</keyword>
<dbReference type="NCBIfam" id="TIGR00163">
    <property type="entry name" value="PS_decarb"/>
    <property type="match status" value="1"/>
</dbReference>
<dbReference type="GO" id="GO:0006646">
    <property type="term" value="P:phosphatidylethanolamine biosynthetic process"/>
    <property type="evidence" value="ECO:0007669"/>
    <property type="project" value="UniProtKB-UniPathway"/>
</dbReference>
<evidence type="ECO:0000256" key="4">
    <source>
        <dbReference type="ARBA" id="ARBA00022516"/>
    </source>
</evidence>
<dbReference type="EC" id="4.1.1.65" evidence="3"/>
<comment type="cofactor">
    <cofactor evidence="1">
        <name>pyruvate</name>
        <dbReference type="ChEBI" id="CHEBI:15361"/>
    </cofactor>
</comment>
<evidence type="ECO:0000256" key="9">
    <source>
        <dbReference type="ARBA" id="ARBA00023239"/>
    </source>
</evidence>
<keyword evidence="5" id="KW-0210">Decarboxylase</keyword>
<evidence type="ECO:0000256" key="11">
    <source>
        <dbReference type="ARBA" id="ARBA00023317"/>
    </source>
</evidence>
<dbReference type="InterPro" id="IPR003817">
    <property type="entry name" value="PS_Dcarbxylase"/>
</dbReference>
<dbReference type="UniPathway" id="UPA00558"/>
<dbReference type="EMBL" id="SRHE01000406">
    <property type="protein sequence ID" value="TWW09048.1"/>
    <property type="molecule type" value="Genomic_DNA"/>
</dbReference>
<dbReference type="GO" id="GO:0004609">
    <property type="term" value="F:phosphatidylserine decarboxylase activity"/>
    <property type="evidence" value="ECO:0007669"/>
    <property type="project" value="UniProtKB-EC"/>
</dbReference>
<comment type="pathway">
    <text evidence="12">Phospholipid metabolism; phosphatidylethanolamine biosynthesis.</text>
</comment>
<evidence type="ECO:0000256" key="10">
    <source>
        <dbReference type="ARBA" id="ARBA00023264"/>
    </source>
</evidence>
<keyword evidence="6" id="KW-0443">Lipid metabolism</keyword>
<name>A0A5C6M360_9PLAN</name>
<comment type="caution">
    <text evidence="13">The sequence shown here is derived from an EMBL/GenBank/DDBJ whole genome shotgun (WGS) entry which is preliminary data.</text>
</comment>